<evidence type="ECO:0000313" key="1">
    <source>
        <dbReference type="EMBL" id="BAC48754.1"/>
    </source>
</evidence>
<dbReference type="EMBL" id="BA000040">
    <property type="protein sequence ID" value="BAC48754.1"/>
    <property type="molecule type" value="Genomic_DNA"/>
</dbReference>
<reference evidence="2" key="1">
    <citation type="journal article" date="2002" name="DNA Res.">
        <title>Complete genomic sequence of nitrogen-fixing symbiotic bacterium Bradyrhizobium japonicum USDA110.</title>
        <authorList>
            <person name="Kaneko T."/>
            <person name="Nakamura Y."/>
            <person name="Sato S."/>
            <person name="Minamisawa K."/>
            <person name="Uchiumi T."/>
            <person name="Sasamoto S."/>
            <person name="Watanabe A."/>
            <person name="Idesawa K."/>
            <person name="Iriguchi M."/>
            <person name="Kawashima K."/>
            <person name="Kohara M."/>
            <person name="Matsumoto M."/>
            <person name="Shimpo S."/>
            <person name="Tsuruoka H."/>
            <person name="Wada T."/>
            <person name="Yamada M."/>
            <person name="Tabata S."/>
        </authorList>
    </citation>
    <scope>NUCLEOTIDE SEQUENCE [LARGE SCALE GENOMIC DNA]</scope>
    <source>
        <strain evidence="2">JCM 10833 / BCRC 13528 / IAM 13628 / NBRC 14792 / USDA 110</strain>
    </source>
</reference>
<dbReference type="HOGENOM" id="CLU_2092085_0_0_5"/>
<dbReference type="OrthoDB" id="9908890at2"/>
<dbReference type="EnsemblBacteria" id="BAC48754">
    <property type="protein sequence ID" value="BAC48754"/>
    <property type="gene ID" value="BAC48754"/>
</dbReference>
<sequence length="116" mass="12783">MSVRSVLPIGRIQPFPTLNSGQHRDDQSPALHTKHGQQLAYALADVIAVDPYPLAGAWPRLLDDCVAVVVDVGWCGQATPEYCIRAGRAQGHRCPETGQGDTEWKECSHQRLPVWN</sequence>
<accession>Q89PJ1</accession>
<evidence type="ECO:0000313" key="2">
    <source>
        <dbReference type="Proteomes" id="UP000002526"/>
    </source>
</evidence>
<dbReference type="KEGG" id="bja:bll3489"/>
<dbReference type="Proteomes" id="UP000002526">
    <property type="component" value="Chromosome"/>
</dbReference>
<proteinExistence type="predicted"/>
<organism evidence="1 2">
    <name type="scientific">Bradyrhizobium diazoefficiens (strain JCM 10833 / BCRC 13528 / IAM 13628 / NBRC 14792 / USDA 110)</name>
    <dbReference type="NCBI Taxonomy" id="224911"/>
    <lineage>
        <taxon>Bacteria</taxon>
        <taxon>Pseudomonadati</taxon>
        <taxon>Pseudomonadota</taxon>
        <taxon>Alphaproteobacteria</taxon>
        <taxon>Hyphomicrobiales</taxon>
        <taxon>Nitrobacteraceae</taxon>
        <taxon>Bradyrhizobium</taxon>
    </lineage>
</organism>
<name>Q89PJ1_BRADU</name>
<gene>
    <name evidence="1" type="ordered locus">bll3489</name>
</gene>
<dbReference type="AlphaFoldDB" id="Q89PJ1"/>
<protein>
    <submittedName>
        <fullName evidence="1">Bll3489 protein</fullName>
    </submittedName>
</protein>
<keyword evidence="2" id="KW-1185">Reference proteome</keyword>
<dbReference type="InParanoid" id="Q89PJ1"/>